<dbReference type="Gene3D" id="3.40.190.290">
    <property type="match status" value="1"/>
</dbReference>
<evidence type="ECO:0000313" key="7">
    <source>
        <dbReference type="Proteomes" id="UP000432209"/>
    </source>
</evidence>
<dbReference type="AlphaFoldDB" id="A0A7X1SS38"/>
<dbReference type="Pfam" id="PF00126">
    <property type="entry name" value="HTH_1"/>
    <property type="match status" value="1"/>
</dbReference>
<keyword evidence="2" id="KW-0805">Transcription regulation</keyword>
<dbReference type="GO" id="GO:0006351">
    <property type="term" value="P:DNA-templated transcription"/>
    <property type="evidence" value="ECO:0007669"/>
    <property type="project" value="TreeGrafter"/>
</dbReference>
<dbReference type="FunFam" id="1.10.10.10:FF:000001">
    <property type="entry name" value="LysR family transcriptional regulator"/>
    <property type="match status" value="1"/>
</dbReference>
<proteinExistence type="inferred from homology"/>
<evidence type="ECO:0000256" key="2">
    <source>
        <dbReference type="ARBA" id="ARBA00023015"/>
    </source>
</evidence>
<keyword evidence="4" id="KW-0804">Transcription</keyword>
<dbReference type="Pfam" id="PF03466">
    <property type="entry name" value="LysR_substrate"/>
    <property type="match status" value="1"/>
</dbReference>
<dbReference type="PROSITE" id="PS50931">
    <property type="entry name" value="HTH_LYSR"/>
    <property type="match status" value="1"/>
</dbReference>
<organism evidence="6 7">
    <name type="scientific">Gluconobacter aidae</name>
    <dbReference type="NCBI Taxonomy" id="2662454"/>
    <lineage>
        <taxon>Bacteria</taxon>
        <taxon>Pseudomonadati</taxon>
        <taxon>Pseudomonadota</taxon>
        <taxon>Alphaproteobacteria</taxon>
        <taxon>Acetobacterales</taxon>
        <taxon>Acetobacteraceae</taxon>
        <taxon>Gluconobacter</taxon>
    </lineage>
</organism>
<comment type="caution">
    <text evidence="6">The sequence shown here is derived from an EMBL/GenBank/DDBJ whole genome shotgun (WGS) entry which is preliminary data.</text>
</comment>
<evidence type="ECO:0000259" key="5">
    <source>
        <dbReference type="PROSITE" id="PS50931"/>
    </source>
</evidence>
<sequence length="303" mass="34193">MHDDAGDLRFFVLLVEAGNLTAVARHLNVSAGASSRRLARMEERLGVRLVTRTSRRFDLTDEGQTFYERAAEIMTDIEAAEAEISANQKELRGVLRIGAPLELGRRRLADFVSEFADRFPKLRVHLLLSDEGLDVVNSRLDLAIRIGMPNETGVVATKIMSSERVICAAPAYLEKFGMPATPAELNRHRCICLMRGHELGMLDRWRLSREGEDQIVEVTPHLSTTSGEVVHDWALKGKGIVFKVLWDVGDDLQCGRLVRLLPEYQGETIGLFATMPSRRNVPLRVRTFLDNLRDFLAHRPSWH</sequence>
<dbReference type="InterPro" id="IPR036388">
    <property type="entry name" value="WH-like_DNA-bd_sf"/>
</dbReference>
<accession>A0A7X1SS38</accession>
<dbReference type="GO" id="GO:0003700">
    <property type="term" value="F:DNA-binding transcription factor activity"/>
    <property type="evidence" value="ECO:0007669"/>
    <property type="project" value="InterPro"/>
</dbReference>
<name>A0A7X1SS38_9PROT</name>
<dbReference type="EMBL" id="WIPH01000057">
    <property type="protein sequence ID" value="MQS00114.1"/>
    <property type="molecule type" value="Genomic_DNA"/>
</dbReference>
<protein>
    <submittedName>
        <fullName evidence="6">LysR family transcriptional regulator</fullName>
    </submittedName>
</protein>
<keyword evidence="3" id="KW-0238">DNA-binding</keyword>
<dbReference type="InterPro" id="IPR005119">
    <property type="entry name" value="LysR_subst-bd"/>
</dbReference>
<dbReference type="SUPFAM" id="SSF53850">
    <property type="entry name" value="Periplasmic binding protein-like II"/>
    <property type="match status" value="1"/>
</dbReference>
<dbReference type="PANTHER" id="PTHR30537:SF5">
    <property type="entry name" value="HTH-TYPE TRANSCRIPTIONAL ACTIVATOR TTDR-RELATED"/>
    <property type="match status" value="1"/>
</dbReference>
<dbReference type="GO" id="GO:0043565">
    <property type="term" value="F:sequence-specific DNA binding"/>
    <property type="evidence" value="ECO:0007669"/>
    <property type="project" value="TreeGrafter"/>
</dbReference>
<gene>
    <name evidence="6" type="ORF">GFJ39_13170</name>
</gene>
<feature type="domain" description="HTH lysR-type" evidence="5">
    <location>
        <begin position="3"/>
        <end position="60"/>
    </location>
</feature>
<evidence type="ECO:0000256" key="3">
    <source>
        <dbReference type="ARBA" id="ARBA00023125"/>
    </source>
</evidence>
<evidence type="ECO:0000256" key="4">
    <source>
        <dbReference type="ARBA" id="ARBA00023163"/>
    </source>
</evidence>
<dbReference type="InterPro" id="IPR000847">
    <property type="entry name" value="LysR_HTH_N"/>
</dbReference>
<dbReference type="InterPro" id="IPR058163">
    <property type="entry name" value="LysR-type_TF_proteobact-type"/>
</dbReference>
<dbReference type="Gene3D" id="1.10.10.10">
    <property type="entry name" value="Winged helix-like DNA-binding domain superfamily/Winged helix DNA-binding domain"/>
    <property type="match status" value="1"/>
</dbReference>
<evidence type="ECO:0000313" key="6">
    <source>
        <dbReference type="EMBL" id="MQS00114.1"/>
    </source>
</evidence>
<comment type="similarity">
    <text evidence="1">Belongs to the LysR transcriptional regulatory family.</text>
</comment>
<dbReference type="CDD" id="cd08422">
    <property type="entry name" value="PBP2_CrgA_like"/>
    <property type="match status" value="1"/>
</dbReference>
<dbReference type="FunFam" id="3.40.190.290:FF:000001">
    <property type="entry name" value="Transcriptional regulator, LysR family"/>
    <property type="match status" value="1"/>
</dbReference>
<dbReference type="Proteomes" id="UP000432209">
    <property type="component" value="Unassembled WGS sequence"/>
</dbReference>
<dbReference type="InterPro" id="IPR036390">
    <property type="entry name" value="WH_DNA-bd_sf"/>
</dbReference>
<dbReference type="SUPFAM" id="SSF46785">
    <property type="entry name" value="Winged helix' DNA-binding domain"/>
    <property type="match status" value="1"/>
</dbReference>
<evidence type="ECO:0000256" key="1">
    <source>
        <dbReference type="ARBA" id="ARBA00009437"/>
    </source>
</evidence>
<dbReference type="RefSeq" id="WP_153431820.1">
    <property type="nucleotide sequence ID" value="NZ_WIPH01000057.1"/>
</dbReference>
<keyword evidence="7" id="KW-1185">Reference proteome</keyword>
<reference evidence="6 7" key="1">
    <citation type="submission" date="2019-10" db="EMBL/GenBank/DDBJ databases">
        <title>Gluconobacter aidae sp. nov., a novel species of acetic acid bacteria isolated in Thailand.</title>
        <authorList>
            <person name="Yukphan P."/>
            <person name="Charoenyingcharoen P."/>
            <person name="Malimas S."/>
            <person name="Muramatsu Y."/>
            <person name="Nakagawa Y."/>
            <person name="Tanasupawat S."/>
            <person name="Yamada Y."/>
        </authorList>
    </citation>
    <scope>NUCLEOTIDE SEQUENCE [LARGE SCALE GENOMIC DNA]</scope>
    <source>
        <strain evidence="6 7">AC10</strain>
    </source>
</reference>
<dbReference type="PANTHER" id="PTHR30537">
    <property type="entry name" value="HTH-TYPE TRANSCRIPTIONAL REGULATOR"/>
    <property type="match status" value="1"/>
</dbReference>